<accession>A0A8D4LK12</accession>
<evidence type="ECO:0000256" key="3">
    <source>
        <dbReference type="ARBA" id="ARBA00022723"/>
    </source>
</evidence>
<dbReference type="EMBL" id="CP022011">
    <property type="protein sequence ID" value="QDJ14678.1"/>
    <property type="molecule type" value="Genomic_DNA"/>
</dbReference>
<evidence type="ECO:0000256" key="8">
    <source>
        <dbReference type="ARBA" id="ARBA00023277"/>
    </source>
</evidence>
<evidence type="ECO:0000256" key="12">
    <source>
        <dbReference type="ARBA" id="ARBA00072700"/>
    </source>
</evidence>
<keyword evidence="7" id="KW-0067">ATP-binding</keyword>
<dbReference type="AlphaFoldDB" id="A0A8D4LK12"/>
<evidence type="ECO:0000313" key="16">
    <source>
        <dbReference type="Proteomes" id="UP000955338"/>
    </source>
</evidence>
<evidence type="ECO:0000256" key="5">
    <source>
        <dbReference type="ARBA" id="ARBA00022777"/>
    </source>
</evidence>
<dbReference type="GO" id="GO:0019262">
    <property type="term" value="P:N-acetylneuraminate catabolic process"/>
    <property type="evidence" value="ECO:0007669"/>
    <property type="project" value="TreeGrafter"/>
</dbReference>
<keyword evidence="5 15" id="KW-0418">Kinase</keyword>
<dbReference type="PANTHER" id="PTHR18964:SF169">
    <property type="entry name" value="N-ACETYLMANNOSAMINE KINASE"/>
    <property type="match status" value="1"/>
</dbReference>
<dbReference type="GO" id="GO:0005524">
    <property type="term" value="F:ATP binding"/>
    <property type="evidence" value="ECO:0007669"/>
    <property type="project" value="UniProtKB-KW"/>
</dbReference>
<keyword evidence="8" id="KW-0119">Carbohydrate metabolism</keyword>
<dbReference type="GO" id="GO:0046872">
    <property type="term" value="F:metal ion binding"/>
    <property type="evidence" value="ECO:0007669"/>
    <property type="project" value="UniProtKB-KW"/>
</dbReference>
<gene>
    <name evidence="15" type="ORF">CEP48_04220</name>
</gene>
<dbReference type="Proteomes" id="UP000955338">
    <property type="component" value="Chromosome"/>
</dbReference>
<keyword evidence="2 15" id="KW-0808">Transferase</keyword>
<dbReference type="GO" id="GO:0009384">
    <property type="term" value="F:N-acylmannosamine kinase activity"/>
    <property type="evidence" value="ECO:0007669"/>
    <property type="project" value="UniProtKB-EC"/>
</dbReference>
<evidence type="ECO:0000256" key="2">
    <source>
        <dbReference type="ARBA" id="ARBA00022679"/>
    </source>
</evidence>
<dbReference type="EC" id="2.7.1.60" evidence="11"/>
<proteinExistence type="inferred from homology"/>
<keyword evidence="16" id="KW-1185">Reference proteome</keyword>
<keyword evidence="6" id="KW-0862">Zinc</keyword>
<evidence type="ECO:0000313" key="15">
    <source>
        <dbReference type="EMBL" id="QDJ14678.1"/>
    </source>
</evidence>
<evidence type="ECO:0000256" key="4">
    <source>
        <dbReference type="ARBA" id="ARBA00022741"/>
    </source>
</evidence>
<dbReference type="NCBIfam" id="NF003461">
    <property type="entry name" value="PRK05082.1"/>
    <property type="match status" value="1"/>
</dbReference>
<evidence type="ECO:0000256" key="13">
    <source>
        <dbReference type="ARBA" id="ARBA00078287"/>
    </source>
</evidence>
<evidence type="ECO:0000256" key="9">
    <source>
        <dbReference type="ARBA" id="ARBA00060606"/>
    </source>
</evidence>
<comment type="subunit">
    <text evidence="1">Homodimer.</text>
</comment>
<comment type="pathway">
    <text evidence="9">Amino-sugar metabolism; N-acetylneuraminate degradation; D-fructose 6-phosphate from N-acetylneuraminate: step 2/5.</text>
</comment>
<keyword evidence="3" id="KW-0479">Metal-binding</keyword>
<dbReference type="PANTHER" id="PTHR18964">
    <property type="entry name" value="ROK (REPRESSOR, ORF, KINASE) FAMILY"/>
    <property type="match status" value="1"/>
</dbReference>
<dbReference type="CDD" id="cd24069">
    <property type="entry name" value="ASKHA_NBD_ROK_EcNanK-like"/>
    <property type="match status" value="1"/>
</dbReference>
<dbReference type="FunFam" id="3.30.420.40:FF:000063">
    <property type="entry name" value="N-acetylmannosamine kinase"/>
    <property type="match status" value="1"/>
</dbReference>
<dbReference type="SUPFAM" id="SSF53067">
    <property type="entry name" value="Actin-like ATPase domain"/>
    <property type="match status" value="1"/>
</dbReference>
<evidence type="ECO:0000256" key="1">
    <source>
        <dbReference type="ARBA" id="ARBA00011738"/>
    </source>
</evidence>
<keyword evidence="4" id="KW-0547">Nucleotide-binding</keyword>
<dbReference type="InterPro" id="IPR043129">
    <property type="entry name" value="ATPase_NBD"/>
</dbReference>
<evidence type="ECO:0000256" key="14">
    <source>
        <dbReference type="ARBA" id="ARBA00079862"/>
    </source>
</evidence>
<evidence type="ECO:0000256" key="11">
    <source>
        <dbReference type="ARBA" id="ARBA00066377"/>
    </source>
</evidence>
<sequence>MLDQNNAFNRCLSLDIGGTKIASALVVNGEITQRHQMSTPQIDVSRAMEQTLAKILSQYQGEFDYIAVASTGIINQGILTALNPKNLGGLAYFPLHTSLARYTDKPIGLLNDVQAAAYAEYSKQNEQLQNMVFITVSTGVGGGIILDRQLVTQPRGIAGHIGHTLADPNGPICGCGRQGCVEAVASGRAIEFEAMQWAEPCKPEQVFVRFRKNDPQATALVQRSAKAIANLIADQVISLDIQKVILGGSIGLAEGYLPLVESYLKKLPTFYHCELEPAYYGADAGLIGAALWVKSRLQQGLKL</sequence>
<dbReference type="RefSeq" id="WP_261920796.1">
    <property type="nucleotide sequence ID" value="NZ_CP022011.1"/>
</dbReference>
<dbReference type="Pfam" id="PF00480">
    <property type="entry name" value="ROK"/>
    <property type="match status" value="1"/>
</dbReference>
<evidence type="ECO:0000256" key="6">
    <source>
        <dbReference type="ARBA" id="ARBA00022833"/>
    </source>
</evidence>
<dbReference type="Gene3D" id="3.30.420.40">
    <property type="match status" value="2"/>
</dbReference>
<protein>
    <recommendedName>
        <fullName evidence="12">N-acetylmannosamine kinase</fullName>
        <ecNumber evidence="11">2.7.1.60</ecNumber>
    </recommendedName>
    <alternativeName>
        <fullName evidence="13">ManNAc kinase</fullName>
    </alternativeName>
    <alternativeName>
        <fullName evidence="14">N-acetyl-D-mannosamine kinase</fullName>
    </alternativeName>
</protein>
<organism evidence="15 16">
    <name type="scientific">Mergibacter septicus</name>
    <dbReference type="NCBI Taxonomy" id="221402"/>
    <lineage>
        <taxon>Bacteria</taxon>
        <taxon>Pseudomonadati</taxon>
        <taxon>Pseudomonadota</taxon>
        <taxon>Gammaproteobacteria</taxon>
        <taxon>Pasteurellales</taxon>
        <taxon>Pasteurellaceae</taxon>
        <taxon>Mergibacter</taxon>
    </lineage>
</organism>
<evidence type="ECO:0000256" key="10">
    <source>
        <dbReference type="ARBA" id="ARBA00060726"/>
    </source>
</evidence>
<name>A0A8D4LK12_9PAST</name>
<dbReference type="InterPro" id="IPR000600">
    <property type="entry name" value="ROK"/>
</dbReference>
<comment type="similarity">
    <text evidence="10">Belongs to the ROK (NagC/XylR) family. NanK subfamily.</text>
</comment>
<evidence type="ECO:0000256" key="7">
    <source>
        <dbReference type="ARBA" id="ARBA00022840"/>
    </source>
</evidence>
<reference evidence="15" key="1">
    <citation type="submission" date="2017-06" db="EMBL/GenBank/DDBJ databases">
        <title>Genome sequencing of pathogenic and non-pathogenic strains within Bisgaard taxon 40.</title>
        <authorList>
            <person name="Ladner J.T."/>
            <person name="Lovett S.P."/>
            <person name="Koroleva G."/>
            <person name="Lorch J.M."/>
        </authorList>
    </citation>
    <scope>NUCLEOTIDE SEQUENCE</scope>
    <source>
        <strain evidence="15">27576-1-I1</strain>
    </source>
</reference>